<dbReference type="OrthoDB" id="10261408at2759"/>
<dbReference type="EMBL" id="MAVT02000174">
    <property type="protein sequence ID" value="POS78598.1"/>
    <property type="molecule type" value="Genomic_DNA"/>
</dbReference>
<feature type="compositionally biased region" description="Basic and acidic residues" evidence="1">
    <location>
        <begin position="92"/>
        <end position="102"/>
    </location>
</feature>
<evidence type="ECO:0000313" key="3">
    <source>
        <dbReference type="Proteomes" id="UP000094444"/>
    </source>
</evidence>
<organism evidence="2 3">
    <name type="scientific">Diaporthe helianthi</name>
    <dbReference type="NCBI Taxonomy" id="158607"/>
    <lineage>
        <taxon>Eukaryota</taxon>
        <taxon>Fungi</taxon>
        <taxon>Dikarya</taxon>
        <taxon>Ascomycota</taxon>
        <taxon>Pezizomycotina</taxon>
        <taxon>Sordariomycetes</taxon>
        <taxon>Sordariomycetidae</taxon>
        <taxon>Diaporthales</taxon>
        <taxon>Diaporthaceae</taxon>
        <taxon>Diaporthe</taxon>
    </lineage>
</organism>
<accession>A0A2P5I7V9</accession>
<comment type="caution">
    <text evidence="2">The sequence shown here is derived from an EMBL/GenBank/DDBJ whole genome shotgun (WGS) entry which is preliminary data.</text>
</comment>
<name>A0A2P5I7V9_DIAHE</name>
<evidence type="ECO:0000313" key="2">
    <source>
        <dbReference type="EMBL" id="POS78598.1"/>
    </source>
</evidence>
<proteinExistence type="predicted"/>
<feature type="compositionally biased region" description="Polar residues" evidence="1">
    <location>
        <begin position="50"/>
        <end position="72"/>
    </location>
</feature>
<keyword evidence="3" id="KW-1185">Reference proteome</keyword>
<feature type="compositionally biased region" description="Polar residues" evidence="1">
    <location>
        <begin position="132"/>
        <end position="149"/>
    </location>
</feature>
<dbReference type="Proteomes" id="UP000094444">
    <property type="component" value="Unassembled WGS sequence"/>
</dbReference>
<feature type="region of interest" description="Disordered" evidence="1">
    <location>
        <begin position="50"/>
        <end position="158"/>
    </location>
</feature>
<gene>
    <name evidence="2" type="ORF">DHEL01_v203006</name>
</gene>
<dbReference type="STRING" id="158607.A0A2P5I7V9"/>
<sequence length="363" mass="39494">MNSPGYDNLEIPDYIELNLPDFDIDELLRTEVSTPGIECDAFVLESTLASSTSPEDIASSHDSTYARSNTQSDDMDWIPFTQPKRKPQVEPARQHERNDPARRPLSKTSTQDRTSTAASSPRPAPAPAGENSVVSTPVSTRQTRPSPVSRTGIRSKDPSPCRCVGITLSLLERIQGHRKSTSLCVAERALHSLKGSISQCQALAGCRSCPSPSRLMAFSVLLVEKMAGMLEDMASMWEEATMASGAEAGAEVDGPQIDADGRLFGGWAPIQLGQYRIDTVQEWHEVFGLLLLLQVRRLSSFLNRLRGSAGRDGLDSHRSALGSVALRVQELQEALGDPKKEAHSSSVGAAALKVQWLPRSQDF</sequence>
<dbReference type="AlphaFoldDB" id="A0A2P5I7V9"/>
<evidence type="ECO:0000256" key="1">
    <source>
        <dbReference type="SAM" id="MobiDB-lite"/>
    </source>
</evidence>
<protein>
    <submittedName>
        <fullName evidence="2">Uncharacterized protein</fullName>
    </submittedName>
</protein>
<dbReference type="InParanoid" id="A0A2P5I7V9"/>
<reference evidence="2" key="1">
    <citation type="submission" date="2017-09" db="EMBL/GenBank/DDBJ databases">
        <title>Polyketide synthases of a Diaporthe helianthi virulent isolate.</title>
        <authorList>
            <person name="Baroncelli R."/>
        </authorList>
    </citation>
    <scope>NUCLEOTIDE SEQUENCE [LARGE SCALE GENOMIC DNA]</scope>
    <source>
        <strain evidence="2">7/96</strain>
    </source>
</reference>